<keyword evidence="2" id="KW-1185">Reference proteome</keyword>
<sequence length="190" mass="19505">MLEKIPGAVGEALSGLKAGRDKTAVHSDFSDIADTVTLTSPAFADGADMPARFTADGAGVSPPLAWSGLPAGTAALVILVEDAGSPTPRPLVHLIAWAIPPEPAELPEGALASPGHPGSGHALGQNSFLRAEWLPPDPPTGHGPHDYVFQIFALRQSLALAEAPGRGALIDAMRGHVLAKGTLTGVYYRS</sequence>
<dbReference type="HOGENOM" id="CLU_083918_3_2_5"/>
<dbReference type="AlphaFoldDB" id="A0A089NJ63"/>
<dbReference type="Proteomes" id="UP000029492">
    <property type="component" value="Chromosome"/>
</dbReference>
<dbReference type="PANTHER" id="PTHR30289">
    <property type="entry name" value="UNCHARACTERIZED PROTEIN YBCL-RELATED"/>
    <property type="match status" value="1"/>
</dbReference>
<accession>A0A089NJ63</accession>
<name>A0A089NJ63_9HYPH</name>
<dbReference type="Pfam" id="PF01161">
    <property type="entry name" value="PBP"/>
    <property type="match status" value="1"/>
</dbReference>
<dbReference type="InterPro" id="IPR008914">
    <property type="entry name" value="PEBP"/>
</dbReference>
<dbReference type="RefSeq" id="WP_043755018.1">
    <property type="nucleotide sequence ID" value="NZ_CP003811.1"/>
</dbReference>
<gene>
    <name evidence="1" type="ORF">MOC_0136</name>
</gene>
<dbReference type="eggNOG" id="COG1881">
    <property type="taxonomic scope" value="Bacteria"/>
</dbReference>
<dbReference type="NCBIfam" id="TIGR00481">
    <property type="entry name" value="YbhB/YbcL family Raf kinase inhibitor-like protein"/>
    <property type="match status" value="1"/>
</dbReference>
<dbReference type="SUPFAM" id="SSF49777">
    <property type="entry name" value="PEBP-like"/>
    <property type="match status" value="1"/>
</dbReference>
<protein>
    <submittedName>
        <fullName evidence="1">PEBP family protein</fullName>
    </submittedName>
</protein>
<dbReference type="EMBL" id="CP003811">
    <property type="protein sequence ID" value="AIQ87891.1"/>
    <property type="molecule type" value="Genomic_DNA"/>
</dbReference>
<dbReference type="CDD" id="cd00865">
    <property type="entry name" value="PEBP_bact_arch"/>
    <property type="match status" value="1"/>
</dbReference>
<dbReference type="GeneID" id="96605144"/>
<dbReference type="InterPro" id="IPR036610">
    <property type="entry name" value="PEBP-like_sf"/>
</dbReference>
<dbReference type="STRING" id="693986.MOC_0136"/>
<dbReference type="KEGG" id="mor:MOC_0136"/>
<evidence type="ECO:0000313" key="1">
    <source>
        <dbReference type="EMBL" id="AIQ87891.1"/>
    </source>
</evidence>
<dbReference type="InterPro" id="IPR005247">
    <property type="entry name" value="YbhB_YbcL/LppC-like"/>
</dbReference>
<dbReference type="PANTHER" id="PTHR30289:SF1">
    <property type="entry name" value="PEBP (PHOSPHATIDYLETHANOLAMINE-BINDING PROTEIN) FAMILY PROTEIN"/>
    <property type="match status" value="1"/>
</dbReference>
<proteinExistence type="predicted"/>
<evidence type="ECO:0000313" key="2">
    <source>
        <dbReference type="Proteomes" id="UP000029492"/>
    </source>
</evidence>
<dbReference type="Gene3D" id="3.90.280.10">
    <property type="entry name" value="PEBP-like"/>
    <property type="match status" value="1"/>
</dbReference>
<organism evidence="1 2">
    <name type="scientific">Methylobacterium oryzae CBMB20</name>
    <dbReference type="NCBI Taxonomy" id="693986"/>
    <lineage>
        <taxon>Bacteria</taxon>
        <taxon>Pseudomonadati</taxon>
        <taxon>Pseudomonadota</taxon>
        <taxon>Alphaproteobacteria</taxon>
        <taxon>Hyphomicrobiales</taxon>
        <taxon>Methylobacteriaceae</taxon>
        <taxon>Methylobacterium</taxon>
    </lineage>
</organism>
<reference evidence="1 2" key="1">
    <citation type="journal article" date="2014" name="PLoS ONE">
        <title>Genome Information of Methylobacterium oryzae, a Plant-Probiotic Methylotroph in the Phyllosphere.</title>
        <authorList>
            <person name="Kwak M.J."/>
            <person name="Jeong H."/>
            <person name="Madhaiyan M."/>
            <person name="Lee Y."/>
            <person name="Sa T.M."/>
            <person name="Oh T.K."/>
            <person name="Kim J.F."/>
        </authorList>
    </citation>
    <scope>NUCLEOTIDE SEQUENCE [LARGE SCALE GENOMIC DNA]</scope>
    <source>
        <strain evidence="1 2">CBMB20</strain>
    </source>
</reference>